<dbReference type="Gene3D" id="3.90.550.10">
    <property type="entry name" value="Spore Coat Polysaccharide Biosynthesis Protein SpsA, Chain A"/>
    <property type="match status" value="1"/>
</dbReference>
<dbReference type="PANTHER" id="PTHR10859">
    <property type="entry name" value="GLYCOSYL TRANSFERASE"/>
    <property type="match status" value="1"/>
</dbReference>
<evidence type="ECO:0000313" key="2">
    <source>
        <dbReference type="EMBL" id="AKB77216.1"/>
    </source>
</evidence>
<dbReference type="HOGENOM" id="CLU_1507386_0_0_2"/>
<dbReference type="EMBL" id="CP009516">
    <property type="protein sequence ID" value="AKB77216.1"/>
    <property type="molecule type" value="Genomic_DNA"/>
</dbReference>
<gene>
    <name evidence="2" type="ORF">MSHOH_0733</name>
</gene>
<sequence length="178" mass="20543">MALNRALKYASGDVLCYIDVDLATDMSHLKELIESISLEGYDFATGSRMMPQSNVKRPLKRDIASKGYNFLVRIFLHSKLYDHQCGFKAFKKAPLFELIDTVQDKHWFWDTELMVLAQSWGFKIKEFPVVWRHGGATKVNLKKDILGMGSQIFRLRRSLEKQSKKKAVKSCEGCFEQN</sequence>
<proteinExistence type="predicted"/>
<dbReference type="KEGG" id="mhor:MSHOH_0733"/>
<dbReference type="SUPFAM" id="SSF53448">
    <property type="entry name" value="Nucleotide-diphospho-sugar transferases"/>
    <property type="match status" value="1"/>
</dbReference>
<feature type="domain" description="Glycosyltransferase 2-like" evidence="1">
    <location>
        <begin position="2"/>
        <end position="95"/>
    </location>
</feature>
<dbReference type="GO" id="GO:0006487">
    <property type="term" value="P:protein N-linked glycosylation"/>
    <property type="evidence" value="ECO:0007669"/>
    <property type="project" value="TreeGrafter"/>
</dbReference>
<dbReference type="AlphaFoldDB" id="A0A0E3S995"/>
<reference evidence="2 3" key="1">
    <citation type="submission" date="2014-07" db="EMBL/GenBank/DDBJ databases">
        <title>Methanogenic archaea and the global carbon cycle.</title>
        <authorList>
            <person name="Henriksen J.R."/>
            <person name="Luke J."/>
            <person name="Reinhart S."/>
            <person name="Benedict M.N."/>
            <person name="Youngblut N.D."/>
            <person name="Metcalf M.E."/>
            <person name="Whitaker R.J."/>
            <person name="Metcalf W.W."/>
        </authorList>
    </citation>
    <scope>NUCLEOTIDE SEQUENCE [LARGE SCALE GENOMIC DNA]</scope>
    <source>
        <strain evidence="2 3">HB-1</strain>
    </source>
</reference>
<organism evidence="2 3">
    <name type="scientific">Methanosarcina horonobensis HB-1 = JCM 15518</name>
    <dbReference type="NCBI Taxonomy" id="1434110"/>
    <lineage>
        <taxon>Archaea</taxon>
        <taxon>Methanobacteriati</taxon>
        <taxon>Methanobacteriota</taxon>
        <taxon>Stenosarchaea group</taxon>
        <taxon>Methanomicrobia</taxon>
        <taxon>Methanosarcinales</taxon>
        <taxon>Methanosarcinaceae</taxon>
        <taxon>Methanosarcina</taxon>
    </lineage>
</organism>
<keyword evidence="3" id="KW-1185">Reference proteome</keyword>
<name>A0A0E3S995_9EURY</name>
<dbReference type="PATRIC" id="fig|1434110.4.peg.897"/>
<dbReference type="InterPro" id="IPR029044">
    <property type="entry name" value="Nucleotide-diphossugar_trans"/>
</dbReference>
<dbReference type="STRING" id="1434110.MSHOH_0733"/>
<dbReference type="InterPro" id="IPR001173">
    <property type="entry name" value="Glyco_trans_2-like"/>
</dbReference>
<evidence type="ECO:0000313" key="3">
    <source>
        <dbReference type="Proteomes" id="UP000033101"/>
    </source>
</evidence>
<dbReference type="Proteomes" id="UP000033101">
    <property type="component" value="Chromosome"/>
</dbReference>
<accession>A0A0E3S995</accession>
<dbReference type="Pfam" id="PF00535">
    <property type="entry name" value="Glycos_transf_2"/>
    <property type="match status" value="1"/>
</dbReference>
<dbReference type="PANTHER" id="PTHR10859:SF105">
    <property type="entry name" value="DOLICHYL-PHOSPHATE BETA-D-MANNOSYLTRANSFERASE"/>
    <property type="match status" value="1"/>
</dbReference>
<evidence type="ECO:0000259" key="1">
    <source>
        <dbReference type="Pfam" id="PF00535"/>
    </source>
</evidence>
<protein>
    <submittedName>
        <fullName evidence="2">Dolichol-P-glucose synthetase</fullName>
    </submittedName>
</protein>